<evidence type="ECO:0000256" key="1">
    <source>
        <dbReference type="ARBA" id="ARBA00001933"/>
    </source>
</evidence>
<dbReference type="GO" id="GO:0004794">
    <property type="term" value="F:threonine deaminase activity"/>
    <property type="evidence" value="ECO:0007669"/>
    <property type="project" value="TreeGrafter"/>
</dbReference>
<dbReference type="AlphaFoldDB" id="A0A1J1LK38"/>
<dbReference type="PANTHER" id="PTHR48078:SF6">
    <property type="entry name" value="L-THREONINE DEHYDRATASE CATABOLIC TDCB"/>
    <property type="match status" value="1"/>
</dbReference>
<dbReference type="GO" id="GO:0003941">
    <property type="term" value="F:L-serine ammonia-lyase activity"/>
    <property type="evidence" value="ECO:0007669"/>
    <property type="project" value="TreeGrafter"/>
</dbReference>
<dbReference type="CDD" id="cd01563">
    <property type="entry name" value="Thr-synth_1"/>
    <property type="match status" value="1"/>
</dbReference>
<dbReference type="GO" id="GO:0006567">
    <property type="term" value="P:L-threonine catabolic process"/>
    <property type="evidence" value="ECO:0007669"/>
    <property type="project" value="TreeGrafter"/>
</dbReference>
<comment type="cofactor">
    <cofactor evidence="1">
        <name>pyridoxal 5'-phosphate</name>
        <dbReference type="ChEBI" id="CHEBI:597326"/>
    </cofactor>
</comment>
<evidence type="ECO:0000313" key="5">
    <source>
        <dbReference type="EMBL" id="CUR32402.1"/>
    </source>
</evidence>
<dbReference type="InterPro" id="IPR050147">
    <property type="entry name" value="Ser/Thr_Dehydratase"/>
</dbReference>
<keyword evidence="2" id="KW-0663">Pyridoxal phosphate</keyword>
<dbReference type="EC" id="4.2.3.1" evidence="5"/>
<dbReference type="Gene3D" id="3.40.50.1100">
    <property type="match status" value="2"/>
</dbReference>
<dbReference type="GO" id="GO:0006565">
    <property type="term" value="P:L-serine catabolic process"/>
    <property type="evidence" value="ECO:0007669"/>
    <property type="project" value="TreeGrafter"/>
</dbReference>
<dbReference type="Proteomes" id="UP000184315">
    <property type="component" value="Unassembled WGS sequence"/>
</dbReference>
<dbReference type="InterPro" id="IPR001926">
    <property type="entry name" value="TrpB-like_PALP"/>
</dbReference>
<dbReference type="InterPro" id="IPR036052">
    <property type="entry name" value="TrpB-like_PALP_sf"/>
</dbReference>
<keyword evidence="6" id="KW-1185">Reference proteome</keyword>
<dbReference type="PANTHER" id="PTHR48078">
    <property type="entry name" value="THREONINE DEHYDRATASE, MITOCHONDRIAL-RELATED"/>
    <property type="match status" value="1"/>
</dbReference>
<accession>A0A1J1LK38</accession>
<evidence type="ECO:0000256" key="2">
    <source>
        <dbReference type="ARBA" id="ARBA00022898"/>
    </source>
</evidence>
<evidence type="ECO:0000256" key="3">
    <source>
        <dbReference type="ARBA" id="ARBA00023239"/>
    </source>
</evidence>
<name>A0A1J1LK38_9CYAN</name>
<dbReference type="STRING" id="671072.PL9214480010"/>
<evidence type="ECO:0000259" key="4">
    <source>
        <dbReference type="Pfam" id="PF00291"/>
    </source>
</evidence>
<dbReference type="SUPFAM" id="SSF53686">
    <property type="entry name" value="Tryptophan synthase beta subunit-like PLP-dependent enzymes"/>
    <property type="match status" value="1"/>
</dbReference>
<organism evidence="5 6">
    <name type="scientific">Planktothrix tepida PCC 9214</name>
    <dbReference type="NCBI Taxonomy" id="671072"/>
    <lineage>
        <taxon>Bacteria</taxon>
        <taxon>Bacillati</taxon>
        <taxon>Cyanobacteriota</taxon>
        <taxon>Cyanophyceae</taxon>
        <taxon>Oscillatoriophycideae</taxon>
        <taxon>Oscillatoriales</taxon>
        <taxon>Microcoleaceae</taxon>
        <taxon>Planktothrix</taxon>
    </lineage>
</organism>
<gene>
    <name evidence="5" type="ORF">PL9214480010</name>
</gene>
<dbReference type="RefSeq" id="WP_222425234.1">
    <property type="nucleotide sequence ID" value="NZ_LN889800.1"/>
</dbReference>
<reference evidence="6" key="1">
    <citation type="submission" date="2015-10" db="EMBL/GenBank/DDBJ databases">
        <authorList>
            <person name="Regsiter A."/>
            <person name="william w."/>
        </authorList>
    </citation>
    <scope>NUCLEOTIDE SEQUENCE [LARGE SCALE GENOMIC DNA]</scope>
</reference>
<dbReference type="GO" id="GO:0009097">
    <property type="term" value="P:isoleucine biosynthetic process"/>
    <property type="evidence" value="ECO:0007669"/>
    <property type="project" value="TreeGrafter"/>
</dbReference>
<keyword evidence="3 5" id="KW-0456">Lyase</keyword>
<dbReference type="EMBL" id="CZDF01000153">
    <property type="protein sequence ID" value="CUR32402.1"/>
    <property type="molecule type" value="Genomic_DNA"/>
</dbReference>
<dbReference type="GO" id="GO:0004795">
    <property type="term" value="F:threonine synthase activity"/>
    <property type="evidence" value="ECO:0007669"/>
    <property type="project" value="UniProtKB-EC"/>
</dbReference>
<sequence length="406" mass="44755">MFLKSKEIHLKCTHCSQITAYQKASIVCPLCGGTILQAEYDLEELVHCHWKDKLSTRYPSLWRYHELLPLFDSNHIVTLGEGWTPLIQAQRFGKLIGLDYLYIKDERQNPTGSFKDRQASVTISVMKEQGIKEMVLASTGNVAISYSAYAARAGIKLWAFLSGLTPDEKIREIQLYGAEVVKVPGTYDQTKQVAAEFAQNQGIFLDSGLKSFTSGESMKTMALELGEQLHGQAPDWFIQGVSGAMGPIGVVKGFEEMMALGMVDKVPRLGMIQSSGCNPMVQAFEKGEREAIPVTDPKTAIATLATGNPGFAYSWLYDLMQKYGGAMEQATDAEAYTVTRLLAQTEGISVEPATAVAFAGLIKLAQRGIIQPQERVVINCSGHTYPVEEQILTEEFAPEASTQFKW</sequence>
<evidence type="ECO:0000313" key="6">
    <source>
        <dbReference type="Proteomes" id="UP000184315"/>
    </source>
</evidence>
<dbReference type="Pfam" id="PF00291">
    <property type="entry name" value="PALP"/>
    <property type="match status" value="1"/>
</dbReference>
<proteinExistence type="predicted"/>
<feature type="domain" description="Tryptophan synthase beta chain-like PALP" evidence="4">
    <location>
        <begin position="77"/>
        <end position="382"/>
    </location>
</feature>
<protein>
    <submittedName>
        <fullName evidence="5">Threonine synthase</fullName>
        <ecNumber evidence="5">4.2.3.1</ecNumber>
    </submittedName>
</protein>